<dbReference type="OrthoDB" id="427518at2759"/>
<dbReference type="InterPro" id="IPR053137">
    <property type="entry name" value="NLR-like"/>
</dbReference>
<dbReference type="InterPro" id="IPR027417">
    <property type="entry name" value="P-loop_NTPase"/>
</dbReference>
<dbReference type="InterPro" id="IPR011990">
    <property type="entry name" value="TPR-like_helical_dom_sf"/>
</dbReference>
<reference evidence="1 2" key="1">
    <citation type="submission" date="2020-01" db="EMBL/GenBank/DDBJ databases">
        <title>Identification and distribution of gene clusters putatively required for synthesis of sphingolipid metabolism inhibitors in phylogenetically diverse species of the filamentous fungus Fusarium.</title>
        <authorList>
            <person name="Kim H.-S."/>
            <person name="Busman M."/>
            <person name="Brown D.W."/>
            <person name="Divon H."/>
            <person name="Uhlig S."/>
            <person name="Proctor R.H."/>
        </authorList>
    </citation>
    <scope>NUCLEOTIDE SEQUENCE [LARGE SCALE GENOMIC DNA]</scope>
    <source>
        <strain evidence="1 2">NRRL 20459</strain>
    </source>
</reference>
<comment type="caution">
    <text evidence="1">The sequence shown here is derived from an EMBL/GenBank/DDBJ whole genome shotgun (WGS) entry which is preliminary data.</text>
</comment>
<dbReference type="Gene3D" id="3.40.50.1820">
    <property type="entry name" value="alpha/beta hydrolase"/>
    <property type="match status" value="1"/>
</dbReference>
<dbReference type="Gene3D" id="1.25.40.10">
    <property type="entry name" value="Tetratricopeptide repeat domain"/>
    <property type="match status" value="2"/>
</dbReference>
<dbReference type="Pfam" id="PF13424">
    <property type="entry name" value="TPR_12"/>
    <property type="match status" value="2"/>
</dbReference>
<evidence type="ECO:0008006" key="3">
    <source>
        <dbReference type="Google" id="ProtNLM"/>
    </source>
</evidence>
<gene>
    <name evidence="1" type="ORF">FALBO_8007</name>
</gene>
<keyword evidence="2" id="KW-1185">Reference proteome</keyword>
<dbReference type="Proteomes" id="UP000554235">
    <property type="component" value="Unassembled WGS sequence"/>
</dbReference>
<dbReference type="Gene3D" id="3.40.50.300">
    <property type="entry name" value="P-loop containing nucleotide triphosphate hydrolases"/>
    <property type="match status" value="1"/>
</dbReference>
<dbReference type="PROSITE" id="PS50890">
    <property type="entry name" value="PUA"/>
    <property type="match status" value="1"/>
</dbReference>
<accession>A0A8H4LBQ6</accession>
<evidence type="ECO:0000313" key="1">
    <source>
        <dbReference type="EMBL" id="KAF4465147.1"/>
    </source>
</evidence>
<protein>
    <recommendedName>
        <fullName evidence="3">NB-ARC domain-containing protein</fullName>
    </recommendedName>
</protein>
<sequence length="1038" mass="116587">MLSSVRRIFRKKKASKPSVYSGIKLLRSSKCDDIDIVFIHGPMGDCEGTWTAKSATEPWPKALLPLELPTARIFTYGYEATAMGRHEVTSQNRVWDHAFNLLTSLTLHREGDGTNERPIIFVCHSLGGLVCQDALITAWQRPEPHLQNILLRTRGIIFLGTPHHGTSLGKWGELLSRSVRVMRQSNTEIIQVLTRDSEVLARIQASFHSLVRSREKEETDVIEITCFYEELPMKKLGIIVPKHSAILPGYSSVGIHKNHAEITKFASPDEPGFVAVCGELKRWVKKIQQGPPEPRRRDKQDDAATAHCKSGMLISNPDFVGRCDIIDMLKDQLGHNESESSSMVHRRASLYGLGGVGKTQIALAYAYWLQETCPDTSIFWVHASGSERFIESYAKIAKECRIPGFDESDNDGLSVTKDWLESRESGKWLMIIDNADDLQLFFPQPDKPSDFSSSTTEKLTQYIPDCAHGSVLITTRNMQVGSRLRKGNLPIEVNKMNDNEAIQLLSQGNGGTNESPEELLRLSSRLESLPLALVQAAAFIQENSITAGEYLKLLDGSEGGIVDLLSEEFETVGRGLDAPRAVAETWILSFQQIERQDPFAAELLSIMTLFDRQAIPMDFLKFYAEEKKGMEPKTSIHLVKALGVLKAFCFIRAEKAGDHNMGRLVQLVTRTWLVRNKTIQEFSEAALQAVSHFYPYGEFGDISTCSTCLAHAYAVLKLDDANSKEGRLIKATLLHKVGGLFYFQARYTDAERVQRKAVSIRTELLGDEDLDTLSIMNHLAISMHNQDRLKEAEELTVRVLETLKRIHGEEHLKSLQAMNNYAVYMSEQGREAEAEELCIRVLEARKRLLGEDDPSTLDTMSNFAVLIWKLGRLKEATEIQRKVVETEKRVLGDKHPDTLKSMDNLATFLDDPDYVKGEGEIVDAEELLTYVMEARKEVLGEEHPDTLDSMSTLASKWISMGKQTADSRHLYPGVDVLGDALVLLQDCLRIQCRVLGPEHENTQITCDLLEECQRVIELIRIADEKGQKEVGLGWGLYD</sequence>
<dbReference type="SUPFAM" id="SSF53474">
    <property type="entry name" value="alpha/beta-Hydrolases"/>
    <property type="match status" value="1"/>
</dbReference>
<organism evidence="1 2">
    <name type="scientific">Fusarium albosuccineum</name>
    <dbReference type="NCBI Taxonomy" id="1237068"/>
    <lineage>
        <taxon>Eukaryota</taxon>
        <taxon>Fungi</taxon>
        <taxon>Dikarya</taxon>
        <taxon>Ascomycota</taxon>
        <taxon>Pezizomycotina</taxon>
        <taxon>Sordariomycetes</taxon>
        <taxon>Hypocreomycetidae</taxon>
        <taxon>Hypocreales</taxon>
        <taxon>Nectriaceae</taxon>
        <taxon>Fusarium</taxon>
        <taxon>Fusarium decemcellulare species complex</taxon>
    </lineage>
</organism>
<dbReference type="AlphaFoldDB" id="A0A8H4LBQ6"/>
<proteinExistence type="predicted"/>
<dbReference type="Pfam" id="PF13374">
    <property type="entry name" value="TPR_10"/>
    <property type="match status" value="1"/>
</dbReference>
<evidence type="ECO:0000313" key="2">
    <source>
        <dbReference type="Proteomes" id="UP000554235"/>
    </source>
</evidence>
<dbReference type="PANTHER" id="PTHR46082:SF6">
    <property type="entry name" value="AAA+ ATPASE DOMAIN-CONTAINING PROTEIN-RELATED"/>
    <property type="match status" value="1"/>
</dbReference>
<dbReference type="SUPFAM" id="SSF52540">
    <property type="entry name" value="P-loop containing nucleoside triphosphate hydrolases"/>
    <property type="match status" value="1"/>
</dbReference>
<name>A0A8H4LBQ6_9HYPO</name>
<dbReference type="PANTHER" id="PTHR46082">
    <property type="entry name" value="ATP/GTP-BINDING PROTEIN-RELATED"/>
    <property type="match status" value="1"/>
</dbReference>
<dbReference type="InterPro" id="IPR029058">
    <property type="entry name" value="AB_hydrolase_fold"/>
</dbReference>
<dbReference type="SUPFAM" id="SSF48452">
    <property type="entry name" value="TPR-like"/>
    <property type="match status" value="2"/>
</dbReference>
<dbReference type="EMBL" id="JAADYS010001082">
    <property type="protein sequence ID" value="KAF4465147.1"/>
    <property type="molecule type" value="Genomic_DNA"/>
</dbReference>